<reference evidence="2 3" key="1">
    <citation type="submission" date="2020-04" db="EMBL/GenBank/DDBJ databases">
        <title>Draft Genome Sequence of Streptomyces morookaense DSM 40503, an 8-azaguanine-producing strain.</title>
        <authorList>
            <person name="Qi J."/>
            <person name="Gao J.-M."/>
        </authorList>
    </citation>
    <scope>NUCLEOTIDE SEQUENCE [LARGE SCALE GENOMIC DNA]</scope>
    <source>
        <strain evidence="2 3">DSM 40503</strain>
    </source>
</reference>
<evidence type="ECO:0008006" key="4">
    <source>
        <dbReference type="Google" id="ProtNLM"/>
    </source>
</evidence>
<evidence type="ECO:0000256" key="1">
    <source>
        <dbReference type="SAM" id="SignalP"/>
    </source>
</evidence>
<keyword evidence="3" id="KW-1185">Reference proteome</keyword>
<gene>
    <name evidence="2" type="ORF">HG542_08110</name>
</gene>
<name>A0A7Y7B274_STRMO</name>
<evidence type="ECO:0000313" key="2">
    <source>
        <dbReference type="EMBL" id="NVK77629.1"/>
    </source>
</evidence>
<dbReference type="EMBL" id="JABBXF010000014">
    <property type="protein sequence ID" value="NVK77629.1"/>
    <property type="molecule type" value="Genomic_DNA"/>
</dbReference>
<proteinExistence type="predicted"/>
<organism evidence="2 3">
    <name type="scientific">Streptomyces morookaense</name>
    <name type="common">Streptoverticillium morookaense</name>
    <dbReference type="NCBI Taxonomy" id="1970"/>
    <lineage>
        <taxon>Bacteria</taxon>
        <taxon>Bacillati</taxon>
        <taxon>Actinomycetota</taxon>
        <taxon>Actinomycetes</taxon>
        <taxon>Kitasatosporales</taxon>
        <taxon>Streptomycetaceae</taxon>
        <taxon>Streptomyces</taxon>
    </lineage>
</organism>
<dbReference type="Proteomes" id="UP000587462">
    <property type="component" value="Unassembled WGS sequence"/>
</dbReference>
<keyword evidence="1" id="KW-0732">Signal</keyword>
<feature type="chain" id="PRO_5030917831" description="Secreted protein" evidence="1">
    <location>
        <begin position="32"/>
        <end position="178"/>
    </location>
</feature>
<evidence type="ECO:0000313" key="3">
    <source>
        <dbReference type="Proteomes" id="UP000587462"/>
    </source>
</evidence>
<dbReference type="AlphaFoldDB" id="A0A7Y7B274"/>
<accession>A0A7Y7B274</accession>
<protein>
    <recommendedName>
        <fullName evidence="4">Secreted protein</fullName>
    </recommendedName>
</protein>
<sequence length="178" mass="18144">MFGRHGVRISLCAMALSVASLGLAPAAQAHAHAPLSCSGEESTSYTPGLTLEPRDVAIAAHPAYTCTDRPGHEVSATGTIEGSSPGASCLALVSAGGREVVHYAGGGESVIRYTSAFGTRALGVYTLRLQGTVTEGLGKGHRAVRSIQTLPGALPTDCLTSEGLRQAFAGVELEIDPS</sequence>
<comment type="caution">
    <text evidence="2">The sequence shown here is derived from an EMBL/GenBank/DDBJ whole genome shotgun (WGS) entry which is preliminary data.</text>
</comment>
<feature type="signal peptide" evidence="1">
    <location>
        <begin position="1"/>
        <end position="31"/>
    </location>
</feature>
<dbReference type="RefSeq" id="WP_171079418.1">
    <property type="nucleotide sequence ID" value="NZ_BNBU01000001.1"/>
</dbReference>